<feature type="domain" description="UDP N-acetylglucosamine O-acyltransferase C-terminal" evidence="7">
    <location>
        <begin position="71"/>
        <end position="152"/>
    </location>
</feature>
<proteinExistence type="predicted"/>
<dbReference type="Pfam" id="PF00132">
    <property type="entry name" value="Hexapep"/>
    <property type="match status" value="1"/>
</dbReference>
<evidence type="ECO:0000313" key="8">
    <source>
        <dbReference type="EMBL" id="SUZ49049.1"/>
    </source>
</evidence>
<dbReference type="PANTHER" id="PTHR43480">
    <property type="entry name" value="ACYL-[ACYL-CARRIER-PROTEIN]--UDP-N-ACETYLGLUCOSAMINE O-ACYLTRANSFERASE"/>
    <property type="match status" value="1"/>
</dbReference>
<dbReference type="GO" id="GO:0009245">
    <property type="term" value="P:lipid A biosynthetic process"/>
    <property type="evidence" value="ECO:0007669"/>
    <property type="project" value="UniProtKB-KW"/>
</dbReference>
<dbReference type="Gene3D" id="1.20.1180.10">
    <property type="entry name" value="Udp N-acetylglucosamine O-acyltransferase, C-terminal domain"/>
    <property type="match status" value="1"/>
</dbReference>
<dbReference type="AlphaFoldDB" id="A0A381N3K9"/>
<evidence type="ECO:0000259" key="7">
    <source>
        <dbReference type="Pfam" id="PF13720"/>
    </source>
</evidence>
<dbReference type="PROSITE" id="PS00101">
    <property type="entry name" value="HEXAPEP_TRANSFERASES"/>
    <property type="match status" value="1"/>
</dbReference>
<evidence type="ECO:0000256" key="2">
    <source>
        <dbReference type="ARBA" id="ARBA00022516"/>
    </source>
</evidence>
<dbReference type="InterPro" id="IPR011004">
    <property type="entry name" value="Trimer_LpxA-like_sf"/>
</dbReference>
<keyword evidence="2" id="KW-0444">Lipid biosynthesis</keyword>
<evidence type="ECO:0000256" key="1">
    <source>
        <dbReference type="ARBA" id="ARBA00022490"/>
    </source>
</evidence>
<dbReference type="InterPro" id="IPR029098">
    <property type="entry name" value="Acetyltransf_C"/>
</dbReference>
<dbReference type="Gene3D" id="2.160.10.10">
    <property type="entry name" value="Hexapeptide repeat proteins"/>
    <property type="match status" value="1"/>
</dbReference>
<evidence type="ECO:0000256" key="4">
    <source>
        <dbReference type="ARBA" id="ARBA00022679"/>
    </source>
</evidence>
<reference evidence="8" key="1">
    <citation type="submission" date="2018-05" db="EMBL/GenBank/DDBJ databases">
        <authorList>
            <person name="Lanie J.A."/>
            <person name="Ng W.-L."/>
            <person name="Kazmierczak K.M."/>
            <person name="Andrzejewski T.M."/>
            <person name="Davidsen T.M."/>
            <person name="Wayne K.J."/>
            <person name="Tettelin H."/>
            <person name="Glass J.I."/>
            <person name="Rusch D."/>
            <person name="Podicherti R."/>
            <person name="Tsui H.-C.T."/>
            <person name="Winkler M.E."/>
        </authorList>
    </citation>
    <scope>NUCLEOTIDE SEQUENCE</scope>
</reference>
<evidence type="ECO:0000256" key="5">
    <source>
        <dbReference type="ARBA" id="ARBA00023098"/>
    </source>
</evidence>
<keyword evidence="4" id="KW-0808">Transferase</keyword>
<dbReference type="GO" id="GO:0016020">
    <property type="term" value="C:membrane"/>
    <property type="evidence" value="ECO:0007669"/>
    <property type="project" value="GOC"/>
</dbReference>
<name>A0A381N3K9_9ZZZZ</name>
<dbReference type="Pfam" id="PF13720">
    <property type="entry name" value="Acetyltransf_11"/>
    <property type="match status" value="1"/>
</dbReference>
<protein>
    <recommendedName>
        <fullName evidence="7">UDP N-acetylglucosamine O-acyltransferase C-terminal domain-containing protein</fullName>
    </recommendedName>
</protein>
<dbReference type="InterPro" id="IPR037157">
    <property type="entry name" value="Acetyltransf_C_sf"/>
</dbReference>
<dbReference type="EMBL" id="UINC01000099">
    <property type="protein sequence ID" value="SUZ49049.1"/>
    <property type="molecule type" value="Genomic_DNA"/>
</dbReference>
<sequence>MIGDDVLIMTGVHVAHDCKIGNNVILVNLVALGGHVEIDDWAILGGATTVHQFCKIGRHVMLAANSKIVQDVPPFILAGKYPVKYTGINSLGLKRRNFSSKQRMIIKKAYQYYFRSDLNASVSLKKIKDEFKKDKNIKEIVSFIENSQRGII</sequence>
<dbReference type="InterPro" id="IPR018357">
    <property type="entry name" value="Hexapep_transf_CS"/>
</dbReference>
<keyword evidence="6" id="KW-0012">Acyltransferase</keyword>
<gene>
    <name evidence="8" type="ORF">METZ01_LOCUS1903</name>
</gene>
<evidence type="ECO:0000256" key="6">
    <source>
        <dbReference type="ARBA" id="ARBA00023315"/>
    </source>
</evidence>
<dbReference type="InterPro" id="IPR010137">
    <property type="entry name" value="Lipid_A_LpxA"/>
</dbReference>
<keyword evidence="3" id="KW-0441">Lipid A biosynthesis</keyword>
<dbReference type="GO" id="GO:0008780">
    <property type="term" value="F:acyl-[acyl-carrier-protein]-UDP-N-acetylglucosamine O-acyltransferase activity"/>
    <property type="evidence" value="ECO:0007669"/>
    <property type="project" value="InterPro"/>
</dbReference>
<evidence type="ECO:0000256" key="3">
    <source>
        <dbReference type="ARBA" id="ARBA00022556"/>
    </source>
</evidence>
<keyword evidence="1" id="KW-0963">Cytoplasm</keyword>
<organism evidence="8">
    <name type="scientific">marine metagenome</name>
    <dbReference type="NCBI Taxonomy" id="408172"/>
    <lineage>
        <taxon>unclassified sequences</taxon>
        <taxon>metagenomes</taxon>
        <taxon>ecological metagenomes</taxon>
    </lineage>
</organism>
<dbReference type="PANTHER" id="PTHR43480:SF1">
    <property type="entry name" value="ACYL-[ACYL-CARRIER-PROTEIN]--UDP-N-ACETYLGLUCOSAMINE O-ACYLTRANSFERASE, MITOCHONDRIAL-RELATED"/>
    <property type="match status" value="1"/>
</dbReference>
<dbReference type="SUPFAM" id="SSF51161">
    <property type="entry name" value="Trimeric LpxA-like enzymes"/>
    <property type="match status" value="1"/>
</dbReference>
<accession>A0A381N3K9</accession>
<keyword evidence="5" id="KW-0443">Lipid metabolism</keyword>
<dbReference type="InterPro" id="IPR001451">
    <property type="entry name" value="Hexapep"/>
</dbReference>